<dbReference type="Proteomes" id="UP000242329">
    <property type="component" value="Unassembled WGS sequence"/>
</dbReference>
<dbReference type="AlphaFoldDB" id="A0A1M5JPY8"/>
<dbReference type="NCBIfam" id="NF040730">
    <property type="entry name" value="CxCC_doxin"/>
    <property type="match status" value="1"/>
</dbReference>
<dbReference type="OrthoDB" id="5518971at2"/>
<dbReference type="RefSeq" id="WP_073089016.1">
    <property type="nucleotide sequence ID" value="NZ_FQWY01000003.1"/>
</dbReference>
<reference evidence="2" key="1">
    <citation type="submission" date="2016-11" db="EMBL/GenBank/DDBJ databases">
        <authorList>
            <person name="Varghese N."/>
            <person name="Submissions S."/>
        </authorList>
    </citation>
    <scope>NUCLEOTIDE SEQUENCE [LARGE SCALE GENOMIC DNA]</scope>
    <source>
        <strain evidence="2">DSM 11003</strain>
    </source>
</reference>
<gene>
    <name evidence="1" type="ORF">SAMN02745221_00177</name>
</gene>
<accession>A0A1M5JPY8</accession>
<dbReference type="InterPro" id="IPR036249">
    <property type="entry name" value="Thioredoxin-like_sf"/>
</dbReference>
<dbReference type="EMBL" id="FQWY01000003">
    <property type="protein sequence ID" value="SHG42568.1"/>
    <property type="molecule type" value="Genomic_DNA"/>
</dbReference>
<protein>
    <recommendedName>
        <fullName evidence="3">Thioredoxin domain-containing protein</fullName>
    </recommendedName>
</protein>
<dbReference type="SUPFAM" id="SSF52833">
    <property type="entry name" value="Thioredoxin-like"/>
    <property type="match status" value="1"/>
</dbReference>
<sequence>MGKVEIEFINTCSCCASYEEMIKKAAAPYKDQVNLKFYAAGKDMDYIRKYGMVSKGTMIINGKKKYDQLNQEIIERAIKEAVEEQG</sequence>
<dbReference type="STRING" id="1123382.SAMN02745221_00177"/>
<evidence type="ECO:0000313" key="2">
    <source>
        <dbReference type="Proteomes" id="UP000242329"/>
    </source>
</evidence>
<proteinExistence type="predicted"/>
<keyword evidence="2" id="KW-1185">Reference proteome</keyword>
<dbReference type="Gene3D" id="3.40.30.10">
    <property type="entry name" value="Glutaredoxin"/>
    <property type="match status" value="1"/>
</dbReference>
<name>A0A1M5JPY8_9FIRM</name>
<evidence type="ECO:0008006" key="3">
    <source>
        <dbReference type="Google" id="ProtNLM"/>
    </source>
</evidence>
<evidence type="ECO:0000313" key="1">
    <source>
        <dbReference type="EMBL" id="SHG42568.1"/>
    </source>
</evidence>
<organism evidence="1 2">
    <name type="scientific">Thermosyntropha lipolytica DSM 11003</name>
    <dbReference type="NCBI Taxonomy" id="1123382"/>
    <lineage>
        <taxon>Bacteria</taxon>
        <taxon>Bacillati</taxon>
        <taxon>Bacillota</taxon>
        <taxon>Clostridia</taxon>
        <taxon>Eubacteriales</taxon>
        <taxon>Syntrophomonadaceae</taxon>
        <taxon>Thermosyntropha</taxon>
    </lineage>
</organism>